<accession>A0A8K0HPA5</accession>
<feature type="compositionally biased region" description="Basic and acidic residues" evidence="1">
    <location>
        <begin position="208"/>
        <end position="227"/>
    </location>
</feature>
<organism evidence="2 3">
    <name type="scientific">Rhamnella rubrinervis</name>
    <dbReference type="NCBI Taxonomy" id="2594499"/>
    <lineage>
        <taxon>Eukaryota</taxon>
        <taxon>Viridiplantae</taxon>
        <taxon>Streptophyta</taxon>
        <taxon>Embryophyta</taxon>
        <taxon>Tracheophyta</taxon>
        <taxon>Spermatophyta</taxon>
        <taxon>Magnoliopsida</taxon>
        <taxon>eudicotyledons</taxon>
        <taxon>Gunneridae</taxon>
        <taxon>Pentapetalae</taxon>
        <taxon>rosids</taxon>
        <taxon>fabids</taxon>
        <taxon>Rosales</taxon>
        <taxon>Rhamnaceae</taxon>
        <taxon>rhamnoid group</taxon>
        <taxon>Rhamneae</taxon>
        <taxon>Rhamnella</taxon>
    </lineage>
</organism>
<sequence>MGCSESKQNSVATGNTIFRRKNSDNGSSKNSNDTKTVQETTINDDSNNMSAANSVLQQQPGESTDGNIEAAQSSGGEAPFAAKDMANESSGEALKGDKKIEEGGDNKEGVNNGDDHNDNVEERLICRDSPRHFFSSRKDHHEELGIDGIKSEYNTPRHGAGHKLINLLADQEQVSADKLENGTEVEPVNVANNLVNEEEIKVSTPADDQQKKGDDLNIQVEEKHMDDSQNNDLKAT</sequence>
<name>A0A8K0HPA5_9ROSA</name>
<feature type="compositionally biased region" description="Polar residues" evidence="1">
    <location>
        <begin position="1"/>
        <end position="16"/>
    </location>
</feature>
<feature type="compositionally biased region" description="Polar residues" evidence="1">
    <location>
        <begin position="55"/>
        <end position="75"/>
    </location>
</feature>
<protein>
    <submittedName>
        <fullName evidence="2">Uncharacterized protein</fullName>
    </submittedName>
</protein>
<keyword evidence="3" id="KW-1185">Reference proteome</keyword>
<dbReference type="Proteomes" id="UP000796880">
    <property type="component" value="Unassembled WGS sequence"/>
</dbReference>
<feature type="region of interest" description="Disordered" evidence="1">
    <location>
        <begin position="1"/>
        <end position="122"/>
    </location>
</feature>
<feature type="compositionally biased region" description="Low complexity" evidence="1">
    <location>
        <begin position="43"/>
        <end position="54"/>
    </location>
</feature>
<gene>
    <name evidence="2" type="ORF">FNV43_RR00795</name>
</gene>
<reference evidence="2" key="1">
    <citation type="submission" date="2020-03" db="EMBL/GenBank/DDBJ databases">
        <title>A high-quality chromosome-level genome assembly of a woody plant with both climbing and erect habits, Rhamnella rubrinervis.</title>
        <authorList>
            <person name="Lu Z."/>
            <person name="Yang Y."/>
            <person name="Zhu X."/>
            <person name="Sun Y."/>
        </authorList>
    </citation>
    <scope>NUCLEOTIDE SEQUENCE</scope>
    <source>
        <strain evidence="2">BYM</strain>
        <tissue evidence="2">Leaf</tissue>
    </source>
</reference>
<evidence type="ECO:0000313" key="2">
    <source>
        <dbReference type="EMBL" id="KAF3456145.1"/>
    </source>
</evidence>
<feature type="compositionally biased region" description="Basic and acidic residues" evidence="1">
    <location>
        <begin position="94"/>
        <end position="122"/>
    </location>
</feature>
<dbReference type="EMBL" id="VOIH02000001">
    <property type="protein sequence ID" value="KAF3456145.1"/>
    <property type="molecule type" value="Genomic_DNA"/>
</dbReference>
<dbReference type="AlphaFoldDB" id="A0A8K0HPA5"/>
<feature type="compositionally biased region" description="Low complexity" evidence="1">
    <location>
        <begin position="24"/>
        <end position="33"/>
    </location>
</feature>
<proteinExistence type="predicted"/>
<comment type="caution">
    <text evidence="2">The sequence shown here is derived from an EMBL/GenBank/DDBJ whole genome shotgun (WGS) entry which is preliminary data.</text>
</comment>
<feature type="region of interest" description="Disordered" evidence="1">
    <location>
        <begin position="196"/>
        <end position="236"/>
    </location>
</feature>
<dbReference type="OrthoDB" id="776378at2759"/>
<evidence type="ECO:0000256" key="1">
    <source>
        <dbReference type="SAM" id="MobiDB-lite"/>
    </source>
</evidence>
<evidence type="ECO:0000313" key="3">
    <source>
        <dbReference type="Proteomes" id="UP000796880"/>
    </source>
</evidence>